<feature type="binding site" evidence="8">
    <location>
        <begin position="27"/>
        <end position="31"/>
    </location>
    <ligand>
        <name>NAD(+)</name>
        <dbReference type="ChEBI" id="CHEBI:57540"/>
    </ligand>
</feature>
<feature type="compositionally biased region" description="Basic and acidic residues" evidence="11">
    <location>
        <begin position="303"/>
        <end position="318"/>
    </location>
</feature>
<feature type="binding site" evidence="9 10">
    <location>
        <position position="137"/>
    </location>
    <ligand>
        <name>Zn(2+)</name>
        <dbReference type="ChEBI" id="CHEBI:29105"/>
    </ligand>
</feature>
<dbReference type="GO" id="GO:0031508">
    <property type="term" value="P:pericentric heterochromatin formation"/>
    <property type="evidence" value="ECO:0007669"/>
    <property type="project" value="EnsemblFungi"/>
</dbReference>
<dbReference type="GO" id="GO:0005634">
    <property type="term" value="C:nucleus"/>
    <property type="evidence" value="ECO:0007669"/>
    <property type="project" value="EnsemblFungi"/>
</dbReference>
<dbReference type="Proteomes" id="UP000001996">
    <property type="component" value="Unassembled WGS sequence"/>
</dbReference>
<dbReference type="STRING" id="379508.A5DRZ0"/>
<dbReference type="GO" id="GO:0008270">
    <property type="term" value="F:zinc ion binding"/>
    <property type="evidence" value="ECO:0007669"/>
    <property type="project" value="UniProtKB-UniRule"/>
</dbReference>
<gene>
    <name evidence="13" type="ORF">LELG_00126</name>
</gene>
<dbReference type="InterPro" id="IPR050134">
    <property type="entry name" value="NAD-dep_sirtuin_deacylases"/>
</dbReference>
<dbReference type="Gene3D" id="3.40.50.1220">
    <property type="entry name" value="TPP-binding domain"/>
    <property type="match status" value="1"/>
</dbReference>
<dbReference type="InParanoid" id="A5DRZ0"/>
<evidence type="ECO:0000256" key="11">
    <source>
        <dbReference type="SAM" id="MobiDB-lite"/>
    </source>
</evidence>
<evidence type="ECO:0000256" key="4">
    <source>
        <dbReference type="ARBA" id="ARBA00022833"/>
    </source>
</evidence>
<evidence type="ECO:0000256" key="6">
    <source>
        <dbReference type="PIRNR" id="PIRNR037938"/>
    </source>
</evidence>
<dbReference type="GO" id="GO:0005737">
    <property type="term" value="C:cytoplasm"/>
    <property type="evidence" value="ECO:0007669"/>
    <property type="project" value="EnsemblFungi"/>
</dbReference>
<feature type="compositionally biased region" description="Basic and acidic residues" evidence="11">
    <location>
        <begin position="354"/>
        <end position="376"/>
    </location>
</feature>
<dbReference type="GO" id="GO:0045950">
    <property type="term" value="P:negative regulation of mitotic recombination"/>
    <property type="evidence" value="ECO:0007669"/>
    <property type="project" value="EnsemblFungi"/>
</dbReference>
<feature type="binding site" evidence="8">
    <location>
        <begin position="205"/>
        <end position="206"/>
    </location>
    <ligand>
        <name>NAD(+)</name>
        <dbReference type="ChEBI" id="CHEBI:57540"/>
    </ligand>
</feature>
<keyword evidence="4 6" id="KW-0862">Zinc</keyword>
<sequence>MTDLEKALGPLVKAIKDGKKVTFFNGAGISTSAGIPDFRSPKTGLYANLAKLDLPFAEAVFDIDYFKENPKPFYTLAEELYPGKFPPTKFHHFIKLIQNRGQLHRVYTQNIDTLERLAGVDDEFIVEAHGSFAKNFCVDCHKEMSIDTLKKHMKDEAKNGIPTCEHCGGYVKPNIVFFGEGLPTRFFDYWDDDCDEVEVAVVSGTSLTVFPFASLATEVNKKCIRVLVNKEKVGDFGRRKLDIIALHDCDHIAETLARLLGWEKELDKLFAEGQRKVIELSEEKLETETEVEVEAETEIEAEADGKRETKTKASKDDTNLENSTHSTKITSSDPNDNVPQSPDVIGPAKQNETALKEKSNKKSNTDLTELVEKLNI</sequence>
<evidence type="ECO:0000313" key="14">
    <source>
        <dbReference type="Proteomes" id="UP000001996"/>
    </source>
</evidence>
<dbReference type="Gene3D" id="3.30.1600.10">
    <property type="entry name" value="SIR2/SIRT2 'Small Domain"/>
    <property type="match status" value="1"/>
</dbReference>
<dbReference type="OMA" id="ATHSCID"/>
<dbReference type="PANTHER" id="PTHR11085:SF6">
    <property type="entry name" value="NAD-DEPENDENT PROTEIN DEACETYLASE SIRTUIN-2"/>
    <property type="match status" value="1"/>
</dbReference>
<evidence type="ECO:0000313" key="13">
    <source>
        <dbReference type="EMBL" id="EDK41948.1"/>
    </source>
</evidence>
<dbReference type="Pfam" id="PF02146">
    <property type="entry name" value="SIR2"/>
    <property type="match status" value="1"/>
</dbReference>
<comment type="cofactor">
    <cofactor evidence="9">
        <name>Zn(2+)</name>
        <dbReference type="ChEBI" id="CHEBI:29105"/>
    </cofactor>
    <text evidence="9">Binds 1 zinc ion per subunit.</text>
</comment>
<feature type="domain" description="Deacetylase sirtuin-type" evidence="12">
    <location>
        <begin position="1"/>
        <end position="263"/>
    </location>
</feature>
<feature type="active site" description="Proton acceptor" evidence="7 10">
    <location>
        <position position="129"/>
    </location>
</feature>
<comment type="catalytic activity">
    <reaction evidence="6">
        <text>N(6)-acetyl-L-lysyl-[protein] + NAD(+) + H2O = 2''-O-acetyl-ADP-D-ribose + nicotinamide + L-lysyl-[protein]</text>
        <dbReference type="Rhea" id="RHEA:43636"/>
        <dbReference type="Rhea" id="RHEA-COMP:9752"/>
        <dbReference type="Rhea" id="RHEA-COMP:10731"/>
        <dbReference type="ChEBI" id="CHEBI:15377"/>
        <dbReference type="ChEBI" id="CHEBI:17154"/>
        <dbReference type="ChEBI" id="CHEBI:29969"/>
        <dbReference type="ChEBI" id="CHEBI:57540"/>
        <dbReference type="ChEBI" id="CHEBI:61930"/>
        <dbReference type="ChEBI" id="CHEBI:83767"/>
        <dbReference type="EC" id="2.3.1.286"/>
    </reaction>
</comment>
<feature type="binding site" evidence="8">
    <location>
        <position position="249"/>
    </location>
    <ligand>
        <name>NAD(+)</name>
        <dbReference type="ChEBI" id="CHEBI:57540"/>
    </ligand>
</feature>
<evidence type="ECO:0000256" key="10">
    <source>
        <dbReference type="PROSITE-ProRule" id="PRU00236"/>
    </source>
</evidence>
<dbReference type="InterPro" id="IPR003000">
    <property type="entry name" value="Sirtuin"/>
</dbReference>
<feature type="binding site" evidence="9 10">
    <location>
        <position position="164"/>
    </location>
    <ligand>
        <name>Zn(2+)</name>
        <dbReference type="ChEBI" id="CHEBI:29105"/>
    </ligand>
</feature>
<keyword evidence="2 6" id="KW-0808">Transferase</keyword>
<reference evidence="13 14" key="1">
    <citation type="journal article" date="2009" name="Nature">
        <title>Evolution of pathogenicity and sexual reproduction in eight Candida genomes.</title>
        <authorList>
            <person name="Butler G."/>
            <person name="Rasmussen M.D."/>
            <person name="Lin M.F."/>
            <person name="Santos M.A."/>
            <person name="Sakthikumar S."/>
            <person name="Munro C.A."/>
            <person name="Rheinbay E."/>
            <person name="Grabherr M."/>
            <person name="Forche A."/>
            <person name="Reedy J.L."/>
            <person name="Agrafioti I."/>
            <person name="Arnaud M.B."/>
            <person name="Bates S."/>
            <person name="Brown A.J."/>
            <person name="Brunke S."/>
            <person name="Costanzo M.C."/>
            <person name="Fitzpatrick D.A."/>
            <person name="de Groot P.W."/>
            <person name="Harris D."/>
            <person name="Hoyer L.L."/>
            <person name="Hube B."/>
            <person name="Klis F.M."/>
            <person name="Kodira C."/>
            <person name="Lennard N."/>
            <person name="Logue M.E."/>
            <person name="Martin R."/>
            <person name="Neiman A.M."/>
            <person name="Nikolaou E."/>
            <person name="Quail M.A."/>
            <person name="Quinn J."/>
            <person name="Santos M.C."/>
            <person name="Schmitzberger F.F."/>
            <person name="Sherlock G."/>
            <person name="Shah P."/>
            <person name="Silverstein K.A."/>
            <person name="Skrzypek M.S."/>
            <person name="Soll D."/>
            <person name="Staggs R."/>
            <person name="Stansfield I."/>
            <person name="Stumpf M.P."/>
            <person name="Sudbery P.E."/>
            <person name="Srikantha T."/>
            <person name="Zeng Q."/>
            <person name="Berman J."/>
            <person name="Berriman M."/>
            <person name="Heitman J."/>
            <person name="Gow N.A."/>
            <person name="Lorenz M.C."/>
            <person name="Birren B.W."/>
            <person name="Kellis M."/>
            <person name="Cuomo C.A."/>
        </authorList>
    </citation>
    <scope>NUCLEOTIDE SEQUENCE [LARGE SCALE GENOMIC DNA]</scope>
    <source>
        <strain evidence="14">ATCC 11503 / BCRC 21390 / CBS 2605 / JCM 1781 / NBRC 1676 / NRRL YB-4239</strain>
    </source>
</reference>
<feature type="region of interest" description="Disordered" evidence="11">
    <location>
        <begin position="284"/>
        <end position="376"/>
    </location>
</feature>
<dbReference type="PROSITE" id="PS50305">
    <property type="entry name" value="SIRTUIN"/>
    <property type="match status" value="1"/>
</dbReference>
<dbReference type="GO" id="GO:0033553">
    <property type="term" value="C:rDNA heterochromatin"/>
    <property type="evidence" value="ECO:0007669"/>
    <property type="project" value="EnsemblFungi"/>
</dbReference>
<dbReference type="KEGG" id="lel:PVL30_000121"/>
<dbReference type="GO" id="GO:0031934">
    <property type="term" value="C:mating-type region heterochromatin"/>
    <property type="evidence" value="ECO:0007669"/>
    <property type="project" value="EnsemblFungi"/>
</dbReference>
<dbReference type="InterPro" id="IPR026591">
    <property type="entry name" value="Sirtuin_cat_small_dom_sf"/>
</dbReference>
<comment type="similarity">
    <text evidence="1 6">Belongs to the sirtuin family. Class I subfamily.</text>
</comment>
<feature type="binding site" evidence="9 10">
    <location>
        <position position="140"/>
    </location>
    <ligand>
        <name>Zn(2+)</name>
        <dbReference type="ChEBI" id="CHEBI:29105"/>
    </ligand>
</feature>
<organism evidence="13 14">
    <name type="scientific">Lodderomyces elongisporus (strain ATCC 11503 / CBS 2605 / JCM 1781 / NBRC 1676 / NRRL YB-4239)</name>
    <name type="common">Yeast</name>
    <name type="synonym">Saccharomyces elongisporus</name>
    <dbReference type="NCBI Taxonomy" id="379508"/>
    <lineage>
        <taxon>Eukaryota</taxon>
        <taxon>Fungi</taxon>
        <taxon>Dikarya</taxon>
        <taxon>Ascomycota</taxon>
        <taxon>Saccharomycotina</taxon>
        <taxon>Pichiomycetes</taxon>
        <taxon>Debaryomycetaceae</taxon>
        <taxon>Candida/Lodderomyces clade</taxon>
        <taxon>Lodderomyces</taxon>
    </lineage>
</organism>
<dbReference type="InterPro" id="IPR026590">
    <property type="entry name" value="Ssirtuin_cat_dom"/>
</dbReference>
<protein>
    <recommendedName>
        <fullName evidence="6">NAD-dependent protein deacetylase</fullName>
        <ecNumber evidence="6">2.3.1.286</ecNumber>
    </recommendedName>
</protein>
<dbReference type="VEuPathDB" id="FungiDB:LELG_00126"/>
<dbReference type="EC" id="2.3.1.286" evidence="6"/>
<dbReference type="FunCoup" id="A5DRZ0">
    <property type="interactions" value="446"/>
</dbReference>
<evidence type="ECO:0000256" key="2">
    <source>
        <dbReference type="ARBA" id="ARBA00022679"/>
    </source>
</evidence>
<evidence type="ECO:0000259" key="12">
    <source>
        <dbReference type="PROSITE" id="PS50305"/>
    </source>
</evidence>
<dbReference type="SUPFAM" id="SSF52467">
    <property type="entry name" value="DHS-like NAD/FAD-binding domain"/>
    <property type="match status" value="1"/>
</dbReference>
<dbReference type="GO" id="GO:0046970">
    <property type="term" value="F:histone H4K16 deacetylase activity, NAD-dependent"/>
    <property type="evidence" value="ECO:0007669"/>
    <property type="project" value="EnsemblFungi"/>
</dbReference>
<feature type="binding site" evidence="9 10">
    <location>
        <position position="167"/>
    </location>
    <ligand>
        <name>Zn(2+)</name>
        <dbReference type="ChEBI" id="CHEBI:29105"/>
    </ligand>
</feature>
<keyword evidence="3 6" id="KW-0479">Metal-binding</keyword>
<feature type="binding site" evidence="8">
    <location>
        <begin position="37"/>
        <end position="39"/>
    </location>
    <ligand>
        <name>NAD(+)</name>
        <dbReference type="ChEBI" id="CHEBI:57540"/>
    </ligand>
</feature>
<evidence type="ECO:0000256" key="1">
    <source>
        <dbReference type="ARBA" id="ARBA00006924"/>
    </source>
</evidence>
<dbReference type="GO" id="GO:0070403">
    <property type="term" value="F:NAD+ binding"/>
    <property type="evidence" value="ECO:0007669"/>
    <property type="project" value="UniProtKB-UniRule"/>
</dbReference>
<dbReference type="InterPro" id="IPR029035">
    <property type="entry name" value="DHS-like_NAD/FAD-binding_dom"/>
</dbReference>
<keyword evidence="5 6" id="KW-0520">NAD</keyword>
<feature type="binding site" evidence="8">
    <location>
        <begin position="109"/>
        <end position="112"/>
    </location>
    <ligand>
        <name>NAD(+)</name>
        <dbReference type="ChEBI" id="CHEBI:57540"/>
    </ligand>
</feature>
<dbReference type="GO" id="GO:0000183">
    <property type="term" value="P:rDNA heterochromatin formation"/>
    <property type="evidence" value="ECO:0007669"/>
    <property type="project" value="EnsemblFungi"/>
</dbReference>
<dbReference type="HOGENOM" id="CLU_023643_0_0_1"/>
<feature type="compositionally biased region" description="Acidic residues" evidence="11">
    <location>
        <begin position="288"/>
        <end position="302"/>
    </location>
</feature>
<name>A5DRZ0_LODEL</name>
<dbReference type="AlphaFoldDB" id="A5DRZ0"/>
<evidence type="ECO:0000256" key="5">
    <source>
        <dbReference type="ARBA" id="ARBA00023027"/>
    </source>
</evidence>
<dbReference type="GO" id="GO:0099115">
    <property type="term" value="C:chromosome, subtelomeric region"/>
    <property type="evidence" value="ECO:0007669"/>
    <property type="project" value="EnsemblFungi"/>
</dbReference>
<feature type="compositionally biased region" description="Polar residues" evidence="11">
    <location>
        <begin position="320"/>
        <end position="340"/>
    </location>
</feature>
<dbReference type="GeneID" id="5235708"/>
<dbReference type="OrthoDB" id="420264at2759"/>
<accession>A5DRZ0</accession>
<dbReference type="PANTHER" id="PTHR11085">
    <property type="entry name" value="NAD-DEPENDENT PROTEIN DEACYLASE SIRTUIN-5, MITOCHONDRIAL-RELATED"/>
    <property type="match status" value="1"/>
</dbReference>
<dbReference type="eggNOG" id="KOG2682">
    <property type="taxonomic scope" value="Eukaryota"/>
</dbReference>
<dbReference type="EMBL" id="CH981524">
    <property type="protein sequence ID" value="EDK41948.1"/>
    <property type="molecule type" value="Genomic_DNA"/>
</dbReference>
<evidence type="ECO:0000256" key="7">
    <source>
        <dbReference type="PIRSR" id="PIRSR037938-1"/>
    </source>
</evidence>
<dbReference type="PIRSF" id="PIRSF037938">
    <property type="entry name" value="SIR2_euk"/>
    <property type="match status" value="1"/>
</dbReference>
<evidence type="ECO:0000256" key="3">
    <source>
        <dbReference type="ARBA" id="ARBA00022723"/>
    </source>
</evidence>
<dbReference type="InterPro" id="IPR017328">
    <property type="entry name" value="Sirtuin_class_I"/>
</dbReference>
<dbReference type="GO" id="GO:0005721">
    <property type="term" value="C:pericentric heterochromatin"/>
    <property type="evidence" value="ECO:0007669"/>
    <property type="project" value="EnsemblFungi"/>
</dbReference>
<keyword evidence="14" id="KW-1185">Reference proteome</keyword>
<evidence type="ECO:0000256" key="9">
    <source>
        <dbReference type="PIRSR" id="PIRSR037938-3"/>
    </source>
</evidence>
<feature type="binding site" evidence="8">
    <location>
        <begin position="229"/>
        <end position="231"/>
    </location>
    <ligand>
        <name>NAD(+)</name>
        <dbReference type="ChEBI" id="CHEBI:57540"/>
    </ligand>
</feature>
<evidence type="ECO:0000256" key="8">
    <source>
        <dbReference type="PIRSR" id="PIRSR037938-2"/>
    </source>
</evidence>
<proteinExistence type="inferred from homology"/>